<name>A0ABT1C1J1_9BACT</name>
<protein>
    <submittedName>
        <fullName evidence="6">TlpA family protein disulfide reductase</fullName>
    </submittedName>
</protein>
<evidence type="ECO:0000313" key="7">
    <source>
        <dbReference type="Proteomes" id="UP001204015"/>
    </source>
</evidence>
<dbReference type="PANTHER" id="PTHR42852:SF6">
    <property type="entry name" value="THIOL:DISULFIDE INTERCHANGE PROTEIN DSBE"/>
    <property type="match status" value="1"/>
</dbReference>
<dbReference type="InterPro" id="IPR013740">
    <property type="entry name" value="Redoxin"/>
</dbReference>
<organism evidence="6 7">
    <name type="scientific">Segatella cerevisiae</name>
    <dbReference type="NCBI Taxonomy" id="2053716"/>
    <lineage>
        <taxon>Bacteria</taxon>
        <taxon>Pseudomonadati</taxon>
        <taxon>Bacteroidota</taxon>
        <taxon>Bacteroidia</taxon>
        <taxon>Bacteroidales</taxon>
        <taxon>Prevotellaceae</taxon>
        <taxon>Segatella</taxon>
    </lineage>
</organism>
<comment type="subcellular location">
    <subcellularLocation>
        <location evidence="1">Cell envelope</location>
    </subcellularLocation>
</comment>
<keyword evidence="2" id="KW-0201">Cytochrome c-type biogenesis</keyword>
<gene>
    <name evidence="6" type="ORF">NG821_11690</name>
</gene>
<dbReference type="PROSITE" id="PS51352">
    <property type="entry name" value="THIOREDOXIN_2"/>
    <property type="match status" value="1"/>
</dbReference>
<accession>A0ABT1C1J1</accession>
<dbReference type="CDD" id="cd02966">
    <property type="entry name" value="TlpA_like_family"/>
    <property type="match status" value="1"/>
</dbReference>
<dbReference type="RefSeq" id="WP_252761838.1">
    <property type="nucleotide sequence ID" value="NZ_JAMXLY010000063.1"/>
</dbReference>
<evidence type="ECO:0000256" key="1">
    <source>
        <dbReference type="ARBA" id="ARBA00004196"/>
    </source>
</evidence>
<keyword evidence="7" id="KW-1185">Reference proteome</keyword>
<dbReference type="InterPro" id="IPR036249">
    <property type="entry name" value="Thioredoxin-like_sf"/>
</dbReference>
<evidence type="ECO:0000259" key="5">
    <source>
        <dbReference type="PROSITE" id="PS51352"/>
    </source>
</evidence>
<comment type="caution">
    <text evidence="6">The sequence shown here is derived from an EMBL/GenBank/DDBJ whole genome shotgun (WGS) entry which is preliminary data.</text>
</comment>
<keyword evidence="3" id="KW-1015">Disulfide bond</keyword>
<dbReference type="InterPro" id="IPR013766">
    <property type="entry name" value="Thioredoxin_domain"/>
</dbReference>
<feature type="domain" description="Thioredoxin" evidence="5">
    <location>
        <begin position="14"/>
        <end position="157"/>
    </location>
</feature>
<dbReference type="InterPro" id="IPR050553">
    <property type="entry name" value="Thioredoxin_ResA/DsbE_sf"/>
</dbReference>
<evidence type="ECO:0000256" key="3">
    <source>
        <dbReference type="ARBA" id="ARBA00023157"/>
    </source>
</evidence>
<reference evidence="6 7" key="1">
    <citation type="submission" date="2022-06" db="EMBL/GenBank/DDBJ databases">
        <title>A taxonomic note on the genus Prevotella: Description of four novel genera and emended description of the genera Hallella and Xylanibacter.</title>
        <authorList>
            <person name="Hitch T.C.A."/>
        </authorList>
    </citation>
    <scope>NUCLEOTIDE SEQUENCE [LARGE SCALE GENOMIC DNA]</scope>
    <source>
        <strain evidence="6 7">DSM 100619</strain>
    </source>
</reference>
<dbReference type="Pfam" id="PF08534">
    <property type="entry name" value="Redoxin"/>
    <property type="match status" value="1"/>
</dbReference>
<proteinExistence type="predicted"/>
<evidence type="ECO:0000256" key="2">
    <source>
        <dbReference type="ARBA" id="ARBA00022748"/>
    </source>
</evidence>
<keyword evidence="4" id="KW-0676">Redox-active center</keyword>
<dbReference type="Proteomes" id="UP001204015">
    <property type="component" value="Unassembled WGS sequence"/>
</dbReference>
<sequence>MGYSIELVNKLMDHSVGQDAINFKFQDKNGKFIALSDFKGHAVYIDVWATWCVPCNREIPYLQSLEEQYKNDNRIVFIGVSVDSEKDKRKWKDFIVAKKMHGIQLFAGDNSNSILNPYKIKGIPRFIMVDQKGKLVTVDAPRPSSPEIIPLINATINKK</sequence>
<dbReference type="PANTHER" id="PTHR42852">
    <property type="entry name" value="THIOL:DISULFIDE INTERCHANGE PROTEIN DSBE"/>
    <property type="match status" value="1"/>
</dbReference>
<evidence type="ECO:0000313" key="6">
    <source>
        <dbReference type="EMBL" id="MCO6026488.1"/>
    </source>
</evidence>
<dbReference type="Gene3D" id="3.40.30.10">
    <property type="entry name" value="Glutaredoxin"/>
    <property type="match status" value="1"/>
</dbReference>
<dbReference type="EMBL" id="JAMXLY010000063">
    <property type="protein sequence ID" value="MCO6026488.1"/>
    <property type="molecule type" value="Genomic_DNA"/>
</dbReference>
<evidence type="ECO:0000256" key="4">
    <source>
        <dbReference type="ARBA" id="ARBA00023284"/>
    </source>
</evidence>
<dbReference type="SUPFAM" id="SSF52833">
    <property type="entry name" value="Thioredoxin-like"/>
    <property type="match status" value="1"/>
</dbReference>